<keyword evidence="2" id="KW-0732">Signal</keyword>
<organism evidence="3 4">
    <name type="scientific">Nocardioides panacis</name>
    <dbReference type="NCBI Taxonomy" id="2849501"/>
    <lineage>
        <taxon>Bacteria</taxon>
        <taxon>Bacillati</taxon>
        <taxon>Actinomycetota</taxon>
        <taxon>Actinomycetes</taxon>
        <taxon>Propionibacteriales</taxon>
        <taxon>Nocardioidaceae</taxon>
        <taxon>Nocardioides</taxon>
    </lineage>
</organism>
<feature type="chain" id="PRO_5038123020" evidence="2">
    <location>
        <begin position="32"/>
        <end position="115"/>
    </location>
</feature>
<protein>
    <submittedName>
        <fullName evidence="3">Uncharacterized protein</fullName>
    </submittedName>
</protein>
<feature type="region of interest" description="Disordered" evidence="1">
    <location>
        <begin position="31"/>
        <end position="115"/>
    </location>
</feature>
<accession>A0A975SVV7</accession>
<feature type="signal peptide" evidence="2">
    <location>
        <begin position="1"/>
        <end position="31"/>
    </location>
</feature>
<dbReference type="RefSeq" id="WP_216938201.1">
    <property type="nucleotide sequence ID" value="NZ_CP077062.1"/>
</dbReference>
<dbReference type="EMBL" id="CP077062">
    <property type="protein sequence ID" value="QWZ06880.1"/>
    <property type="molecule type" value="Genomic_DNA"/>
</dbReference>
<evidence type="ECO:0000313" key="3">
    <source>
        <dbReference type="EMBL" id="QWZ06880.1"/>
    </source>
</evidence>
<reference evidence="3" key="1">
    <citation type="submission" date="2021-06" db="EMBL/GenBank/DDBJ databases">
        <title>Complete genome sequence of Nocardioides sp. G188.</title>
        <authorList>
            <person name="Im W.-T."/>
        </authorList>
    </citation>
    <scope>NUCLEOTIDE SEQUENCE</scope>
    <source>
        <strain evidence="3">G188</strain>
    </source>
</reference>
<dbReference type="KEGG" id="nps:KRR39_15300"/>
<evidence type="ECO:0000313" key="4">
    <source>
        <dbReference type="Proteomes" id="UP000683575"/>
    </source>
</evidence>
<evidence type="ECO:0000256" key="1">
    <source>
        <dbReference type="SAM" id="MobiDB-lite"/>
    </source>
</evidence>
<evidence type="ECO:0000256" key="2">
    <source>
        <dbReference type="SAM" id="SignalP"/>
    </source>
</evidence>
<proteinExistence type="predicted"/>
<name>A0A975SVV7_9ACTN</name>
<dbReference type="AlphaFoldDB" id="A0A975SVV7"/>
<keyword evidence="4" id="KW-1185">Reference proteome</keyword>
<sequence>MQRAGHHVVRSAVLAALSALLLVLAGPFAGAQPHLPARTAGPGVHRTTGVDPGPATAPQAHRSGHLQRPDGSAPALVPDRAGSPRPTYATRAGSARTEPVRATTRATVHGRAPPA</sequence>
<dbReference type="Proteomes" id="UP000683575">
    <property type="component" value="Chromosome"/>
</dbReference>
<gene>
    <name evidence="3" type="ORF">KRR39_15300</name>
</gene>